<keyword evidence="9" id="KW-1185">Reference proteome</keyword>
<dbReference type="Proteomes" id="UP000254651">
    <property type="component" value="Unassembled WGS sequence"/>
</dbReference>
<feature type="active site" description="Proton acceptor" evidence="6">
    <location>
        <position position="51"/>
    </location>
</feature>
<dbReference type="PROSITE" id="PS52018">
    <property type="entry name" value="DART"/>
    <property type="match status" value="1"/>
</dbReference>
<feature type="binding site" evidence="6">
    <location>
        <position position="51"/>
    </location>
    <ligand>
        <name>NAD(+)</name>
        <dbReference type="ChEBI" id="CHEBI:57540"/>
    </ligand>
</feature>
<comment type="similarity">
    <text evidence="6">Belongs to the DarT ADP-ribosyltransferase family.</text>
</comment>
<feature type="domain" description="DarT" evidence="7">
    <location>
        <begin position="6"/>
        <end position="213"/>
    </location>
</feature>
<evidence type="ECO:0000313" key="8">
    <source>
        <dbReference type="EMBL" id="STZ77250.1"/>
    </source>
</evidence>
<evidence type="ECO:0000256" key="4">
    <source>
        <dbReference type="ARBA" id="ARBA00022695"/>
    </source>
</evidence>
<sequence>MIPNPIKIYHIVHLDRLSSIISDSCLLSDRLISQRANSGSMIGLSNIKERRLNELSLDSYPDLYVGDCVPFYFCPRSVMLYLIYCRNSELVYQEGQEQIIHLQADFKQVVDWASTQRPAVRWAFTDSNAGSYYFNDFNDLKDLNKISWESVQARQWQSYKEGKQAEFLLEHQFPWHLIERIGVYSNTVYNNVVNAIQNTRHRPSVEVVRDWYY</sequence>
<dbReference type="Pfam" id="PF14487">
    <property type="entry name" value="DarT"/>
    <property type="match status" value="1"/>
</dbReference>
<proteinExistence type="inferred from homology"/>
<dbReference type="EMBL" id="UGQS01000002">
    <property type="protein sequence ID" value="STZ77250.1"/>
    <property type="molecule type" value="Genomic_DNA"/>
</dbReference>
<keyword evidence="3 6" id="KW-0808">Transferase</keyword>
<evidence type="ECO:0000256" key="1">
    <source>
        <dbReference type="ARBA" id="ARBA00022649"/>
    </source>
</evidence>
<evidence type="ECO:0000256" key="3">
    <source>
        <dbReference type="ARBA" id="ARBA00022679"/>
    </source>
</evidence>
<comment type="caution">
    <text evidence="6">Lacks conserved residue(s) required for the propagation of feature annotation.</text>
</comment>
<evidence type="ECO:0000256" key="5">
    <source>
        <dbReference type="ARBA" id="ARBA00023125"/>
    </source>
</evidence>
<accession>A0A378UJE8</accession>
<keyword evidence="5 6" id="KW-0238">DNA-binding</keyword>
<keyword evidence="4 6" id="KW-0548">Nucleotidyltransferase</keyword>
<keyword evidence="2 6" id="KW-0328">Glycosyltransferase</keyword>
<reference evidence="8 9" key="1">
    <citation type="submission" date="2018-06" db="EMBL/GenBank/DDBJ databases">
        <authorList>
            <consortium name="Pathogen Informatics"/>
            <person name="Doyle S."/>
        </authorList>
    </citation>
    <scope>NUCLEOTIDE SEQUENCE [LARGE SCALE GENOMIC DNA]</scope>
    <source>
        <strain evidence="8 9">NCTC10295</strain>
    </source>
</reference>
<dbReference type="RefSeq" id="WP_082790393.1">
    <property type="nucleotide sequence ID" value="NZ_CP181246.1"/>
</dbReference>
<dbReference type="GO" id="GO:0016757">
    <property type="term" value="F:glycosyltransferase activity"/>
    <property type="evidence" value="ECO:0007669"/>
    <property type="project" value="UniProtKB-UniRule"/>
</dbReference>
<organism evidence="8 9">
    <name type="scientific">Bergeriella denitrificans</name>
    <name type="common">Neisseria denitrificans</name>
    <dbReference type="NCBI Taxonomy" id="494"/>
    <lineage>
        <taxon>Bacteria</taxon>
        <taxon>Pseudomonadati</taxon>
        <taxon>Pseudomonadota</taxon>
        <taxon>Betaproteobacteria</taxon>
        <taxon>Neisseriales</taxon>
        <taxon>Neisseriaceae</taxon>
        <taxon>Bergeriella</taxon>
    </lineage>
</organism>
<comment type="catalytic activity">
    <reaction evidence="6">
        <text>a thymidine in DNA + NAD(+) = an N-(ADP-alpha-D-ribosyl)-thymidine in DNA + nicotinamide + H(+)</text>
        <dbReference type="Rhea" id="RHEA:71651"/>
        <dbReference type="Rhea" id="RHEA-COMP:13556"/>
        <dbReference type="Rhea" id="RHEA-COMP:18051"/>
        <dbReference type="ChEBI" id="CHEBI:15378"/>
        <dbReference type="ChEBI" id="CHEBI:17154"/>
        <dbReference type="ChEBI" id="CHEBI:57540"/>
        <dbReference type="ChEBI" id="CHEBI:137386"/>
        <dbReference type="ChEBI" id="CHEBI:191199"/>
    </reaction>
</comment>
<protein>
    <recommendedName>
        <fullName evidence="7">DarT domain-containing protein</fullName>
    </recommendedName>
</protein>
<evidence type="ECO:0000256" key="2">
    <source>
        <dbReference type="ARBA" id="ARBA00022676"/>
    </source>
</evidence>
<dbReference type="InterPro" id="IPR029494">
    <property type="entry name" value="DarT"/>
</dbReference>
<feature type="active site" evidence="6">
    <location>
        <position position="166"/>
    </location>
</feature>
<evidence type="ECO:0000259" key="7">
    <source>
        <dbReference type="PROSITE" id="PS52018"/>
    </source>
</evidence>
<evidence type="ECO:0000313" key="9">
    <source>
        <dbReference type="Proteomes" id="UP000254651"/>
    </source>
</evidence>
<dbReference type="GO" id="GO:0003677">
    <property type="term" value="F:DNA binding"/>
    <property type="evidence" value="ECO:0007669"/>
    <property type="project" value="UniProtKB-UniRule"/>
</dbReference>
<evidence type="ECO:0000256" key="6">
    <source>
        <dbReference type="PROSITE-ProRule" id="PRU01362"/>
    </source>
</evidence>
<gene>
    <name evidence="8" type="ORF">NCTC10295_02067</name>
</gene>
<feature type="binding site" evidence="6">
    <location>
        <position position="27"/>
    </location>
    <ligand>
        <name>NAD(+)</name>
        <dbReference type="ChEBI" id="CHEBI:57540"/>
    </ligand>
</feature>
<dbReference type="AlphaFoldDB" id="A0A378UJE8"/>
<dbReference type="GO" id="GO:0016779">
    <property type="term" value="F:nucleotidyltransferase activity"/>
    <property type="evidence" value="ECO:0007669"/>
    <property type="project" value="UniProtKB-UniRule"/>
</dbReference>
<name>A0A378UJE8_BERDE</name>
<feature type="binding site" evidence="6">
    <location>
        <begin position="10"/>
        <end position="12"/>
    </location>
    <ligand>
        <name>NAD(+)</name>
        <dbReference type="ChEBI" id="CHEBI:57540"/>
    </ligand>
</feature>
<keyword evidence="1 6" id="KW-1277">Toxin-antitoxin system</keyword>